<protein>
    <recommendedName>
        <fullName evidence="3">Trypsin-like peptidase</fullName>
    </recommendedName>
</protein>
<reference evidence="1 2" key="1">
    <citation type="submission" date="2019-06" db="EMBL/GenBank/DDBJ databases">
        <title>Sequencing the genomes of 1000 actinobacteria strains.</title>
        <authorList>
            <person name="Klenk H.-P."/>
        </authorList>
    </citation>
    <scope>NUCLEOTIDE SEQUENCE [LARGE SCALE GENOMIC DNA]</scope>
    <source>
        <strain evidence="1 2">DSM 46837</strain>
    </source>
</reference>
<evidence type="ECO:0000313" key="1">
    <source>
        <dbReference type="EMBL" id="TQN41340.1"/>
    </source>
</evidence>
<organism evidence="1 2">
    <name type="scientific">Blastococcus colisei</name>
    <dbReference type="NCBI Taxonomy" id="1564162"/>
    <lineage>
        <taxon>Bacteria</taxon>
        <taxon>Bacillati</taxon>
        <taxon>Actinomycetota</taxon>
        <taxon>Actinomycetes</taxon>
        <taxon>Geodermatophilales</taxon>
        <taxon>Geodermatophilaceae</taxon>
        <taxon>Blastococcus</taxon>
    </lineage>
</organism>
<dbReference type="SUPFAM" id="SSF50494">
    <property type="entry name" value="Trypsin-like serine proteases"/>
    <property type="match status" value="1"/>
</dbReference>
<evidence type="ECO:0000313" key="2">
    <source>
        <dbReference type="Proteomes" id="UP000319865"/>
    </source>
</evidence>
<name>A0A543PBF5_9ACTN</name>
<dbReference type="AlphaFoldDB" id="A0A543PBF5"/>
<keyword evidence="2" id="KW-1185">Reference proteome</keyword>
<proteinExistence type="predicted"/>
<dbReference type="OrthoDB" id="104542at2"/>
<comment type="caution">
    <text evidence="1">The sequence shown here is derived from an EMBL/GenBank/DDBJ whole genome shotgun (WGS) entry which is preliminary data.</text>
</comment>
<dbReference type="Proteomes" id="UP000319865">
    <property type="component" value="Unassembled WGS sequence"/>
</dbReference>
<gene>
    <name evidence="1" type="ORF">FHU33_0707</name>
</gene>
<accession>A0A543PBF5</accession>
<dbReference type="EMBL" id="VFQE01000001">
    <property type="protein sequence ID" value="TQN41340.1"/>
    <property type="molecule type" value="Genomic_DNA"/>
</dbReference>
<dbReference type="InterPro" id="IPR009003">
    <property type="entry name" value="Peptidase_S1_PA"/>
</dbReference>
<sequence length="335" mass="34275">MDPDAARELKARILERLPSAVEASSAPGERDAPWPWVAVGLSPTSAGARVAVRLQRNGDRALLPDLGRVAAEEVDVKVIGPVRSLSSPGELQRRVRPLRPGLSVAHASVTAGTLGGFVRTASGLAILSNNHVLAASNAASAGDAVLQPGPSDGGRTADRVATLTGFQPMAAGVNLVDAAVAALDEDVDVAPGDLPGGPLLATVPARLDVDPDEAVEKIGRTTGHTRGRITAVEVDGVAVQYDALSSPQGIYRFDDQIEIEGRSGAFSAGGDSGSVIWRSRDRAPVALLFAGSETGGAAGTGVTFANPLSTVLAILDVEWCEDRPPPTGRTLASGS</sequence>
<evidence type="ECO:0008006" key="3">
    <source>
        <dbReference type="Google" id="ProtNLM"/>
    </source>
</evidence>
<dbReference type="RefSeq" id="WP_142024116.1">
    <property type="nucleotide sequence ID" value="NZ_VFQE01000001.1"/>
</dbReference>